<dbReference type="AlphaFoldDB" id="A0A7S2I3Q4"/>
<evidence type="ECO:0000313" key="2">
    <source>
        <dbReference type="EMBL" id="CAD9507455.1"/>
    </source>
</evidence>
<dbReference type="EMBL" id="HBGW01009331">
    <property type="protein sequence ID" value="CAD9507455.1"/>
    <property type="molecule type" value="Transcribed_RNA"/>
</dbReference>
<name>A0A7S2I3Q4_9DINO</name>
<evidence type="ECO:0008006" key="3">
    <source>
        <dbReference type="Google" id="ProtNLM"/>
    </source>
</evidence>
<proteinExistence type="predicted"/>
<evidence type="ECO:0000256" key="1">
    <source>
        <dbReference type="SAM" id="MobiDB-lite"/>
    </source>
</evidence>
<protein>
    <recommendedName>
        <fullName evidence="3">USP domain-containing protein</fullName>
    </recommendedName>
</protein>
<feature type="region of interest" description="Disordered" evidence="1">
    <location>
        <begin position="44"/>
        <end position="64"/>
    </location>
</feature>
<organism evidence="2">
    <name type="scientific">Zooxanthella nutricula</name>
    <dbReference type="NCBI Taxonomy" id="1333877"/>
    <lineage>
        <taxon>Eukaryota</taxon>
        <taxon>Sar</taxon>
        <taxon>Alveolata</taxon>
        <taxon>Dinophyceae</taxon>
        <taxon>Peridiniales</taxon>
        <taxon>Peridiniales incertae sedis</taxon>
        <taxon>Zooxanthella</taxon>
    </lineage>
</organism>
<gene>
    <name evidence="2" type="ORF">BRAN1462_LOCUS5984</name>
</gene>
<sequence>MWEMACSLEVSHKPLLVLQVDVEVPQNSSEQGTLIMKLVDSLRLRPPPGERGARTPSTSPPARRSLFSMSALTTAASAGTDGSAPESSPRSWFSLWPAEPKAASAPAKPTADLDADHGLAAADLGDDHRLVAMICYMHQAHHYVVFVRRLSASDEWIFFNDLPSLPSLKGLGKRREIPNWSSVARECAKCLLCPRALFYESSVKAELALRPKAA</sequence>
<accession>A0A7S2I3Q4</accession>
<reference evidence="2" key="1">
    <citation type="submission" date="2021-01" db="EMBL/GenBank/DDBJ databases">
        <authorList>
            <person name="Corre E."/>
            <person name="Pelletier E."/>
            <person name="Niang G."/>
            <person name="Scheremetjew M."/>
            <person name="Finn R."/>
            <person name="Kale V."/>
            <person name="Holt S."/>
            <person name="Cochrane G."/>
            <person name="Meng A."/>
            <person name="Brown T."/>
            <person name="Cohen L."/>
        </authorList>
    </citation>
    <scope>NUCLEOTIDE SEQUENCE</scope>
    <source>
        <strain evidence="2">RCC3387</strain>
    </source>
</reference>